<dbReference type="CDD" id="cd07079">
    <property type="entry name" value="ALDH_F18-19_ProA-GPR"/>
    <property type="match status" value="1"/>
</dbReference>
<evidence type="ECO:0000256" key="6">
    <source>
        <dbReference type="ARBA" id="ARBA00049024"/>
    </source>
</evidence>
<dbReference type="NCBIfam" id="TIGR00407">
    <property type="entry name" value="proA"/>
    <property type="match status" value="1"/>
</dbReference>
<comment type="function">
    <text evidence="7">Catalyzes the NADPH-dependent reduction of L-glutamate 5-phosphate into L-glutamate 5-semialdehyde and phosphate. The product spontaneously undergoes cyclization to form 1-pyrroline-5-carboxylate.</text>
</comment>
<comment type="caution">
    <text evidence="9">The sequence shown here is derived from an EMBL/GenBank/DDBJ whole genome shotgun (WGS) entry which is preliminary data.</text>
</comment>
<dbReference type="RefSeq" id="WP_092110777.1">
    <property type="nucleotide sequence ID" value="NZ_FOCN01000011.1"/>
</dbReference>
<comment type="pathway">
    <text evidence="1 7">Amino-acid biosynthesis; L-proline biosynthesis; L-glutamate 5-semialdehyde from L-glutamate: step 2/2.</text>
</comment>
<dbReference type="InterPro" id="IPR012134">
    <property type="entry name" value="Glu-5-SA_DH"/>
</dbReference>
<dbReference type="GO" id="GO:0005737">
    <property type="term" value="C:cytoplasm"/>
    <property type="evidence" value="ECO:0007669"/>
    <property type="project" value="UniProtKB-SubCell"/>
</dbReference>
<evidence type="ECO:0000256" key="5">
    <source>
        <dbReference type="ARBA" id="ARBA00023002"/>
    </source>
</evidence>
<evidence type="ECO:0000313" key="9">
    <source>
        <dbReference type="EMBL" id="TFB95558.1"/>
    </source>
</evidence>
<keyword evidence="3 7" id="KW-0641">Proline biosynthesis</keyword>
<evidence type="ECO:0000256" key="3">
    <source>
        <dbReference type="ARBA" id="ARBA00022650"/>
    </source>
</evidence>
<keyword evidence="4 7" id="KW-0521">NADP</keyword>
<dbReference type="InterPro" id="IPR000965">
    <property type="entry name" value="GPR_dom"/>
</dbReference>
<dbReference type="AlphaFoldDB" id="A0A5F0DHS8"/>
<dbReference type="OrthoDB" id="9809970at2"/>
<dbReference type="FunFam" id="3.40.309.10:FF:000006">
    <property type="entry name" value="Gamma-glutamyl phosphate reductase"/>
    <property type="match status" value="1"/>
</dbReference>
<dbReference type="Pfam" id="PF00171">
    <property type="entry name" value="Aldedh"/>
    <property type="match status" value="2"/>
</dbReference>
<dbReference type="GO" id="GO:0055129">
    <property type="term" value="P:L-proline biosynthetic process"/>
    <property type="evidence" value="ECO:0007669"/>
    <property type="project" value="UniProtKB-UniRule"/>
</dbReference>
<feature type="domain" description="Aldehyde dehydrogenase" evidence="8">
    <location>
        <begin position="9"/>
        <end position="288"/>
    </location>
</feature>
<dbReference type="GO" id="GO:0004350">
    <property type="term" value="F:glutamate-5-semialdehyde dehydrogenase activity"/>
    <property type="evidence" value="ECO:0007669"/>
    <property type="project" value="UniProtKB-UniRule"/>
</dbReference>
<evidence type="ECO:0000256" key="4">
    <source>
        <dbReference type="ARBA" id="ARBA00022857"/>
    </source>
</evidence>
<proteinExistence type="inferred from homology"/>
<dbReference type="EMBL" id="SOFF01000002">
    <property type="protein sequence ID" value="TFB95558.1"/>
    <property type="molecule type" value="Genomic_DNA"/>
</dbReference>
<comment type="similarity">
    <text evidence="7">Belongs to the gamma-glutamyl phosphate reductase family.</text>
</comment>
<dbReference type="InterPro" id="IPR016161">
    <property type="entry name" value="Ald_DH/histidinol_DH"/>
</dbReference>
<evidence type="ECO:0000259" key="8">
    <source>
        <dbReference type="Pfam" id="PF00171"/>
    </source>
</evidence>
<evidence type="ECO:0000256" key="2">
    <source>
        <dbReference type="ARBA" id="ARBA00022605"/>
    </source>
</evidence>
<feature type="domain" description="Aldehyde dehydrogenase" evidence="8">
    <location>
        <begin position="324"/>
        <end position="412"/>
    </location>
</feature>
<dbReference type="NCBIfam" id="NF001221">
    <property type="entry name" value="PRK00197.1"/>
    <property type="match status" value="1"/>
</dbReference>
<evidence type="ECO:0000313" key="10">
    <source>
        <dbReference type="Proteomes" id="UP000297654"/>
    </source>
</evidence>
<dbReference type="Gene3D" id="3.40.309.10">
    <property type="entry name" value="Aldehyde Dehydrogenase, Chain A, domain 2"/>
    <property type="match status" value="1"/>
</dbReference>
<name>A0A5F0DHS8_9MICO</name>
<dbReference type="GO" id="GO:0050661">
    <property type="term" value="F:NADP binding"/>
    <property type="evidence" value="ECO:0007669"/>
    <property type="project" value="InterPro"/>
</dbReference>
<dbReference type="PIRSF" id="PIRSF000151">
    <property type="entry name" value="GPR"/>
    <property type="match status" value="1"/>
</dbReference>
<comment type="catalytic activity">
    <reaction evidence="6 7">
        <text>L-glutamate 5-semialdehyde + phosphate + NADP(+) = L-glutamyl 5-phosphate + NADPH + H(+)</text>
        <dbReference type="Rhea" id="RHEA:19541"/>
        <dbReference type="ChEBI" id="CHEBI:15378"/>
        <dbReference type="ChEBI" id="CHEBI:43474"/>
        <dbReference type="ChEBI" id="CHEBI:57783"/>
        <dbReference type="ChEBI" id="CHEBI:58066"/>
        <dbReference type="ChEBI" id="CHEBI:58274"/>
        <dbReference type="ChEBI" id="CHEBI:58349"/>
        <dbReference type="EC" id="1.2.1.41"/>
    </reaction>
</comment>
<accession>A0A5F0DHS8</accession>
<dbReference type="UniPathway" id="UPA00098">
    <property type="reaction ID" value="UER00360"/>
</dbReference>
<dbReference type="InterPro" id="IPR016162">
    <property type="entry name" value="Ald_DH_N"/>
</dbReference>
<dbReference type="Proteomes" id="UP000297654">
    <property type="component" value="Unassembled WGS sequence"/>
</dbReference>
<dbReference type="Gene3D" id="3.40.605.10">
    <property type="entry name" value="Aldehyde Dehydrogenase, Chain A, domain 1"/>
    <property type="match status" value="1"/>
</dbReference>
<reference evidence="9 10" key="1">
    <citation type="submission" date="2019-03" db="EMBL/GenBank/DDBJ databases">
        <title>Genomics of glacier-inhabiting Cryobacterium strains.</title>
        <authorList>
            <person name="Liu Q."/>
            <person name="Xin Y.-H."/>
        </authorList>
    </citation>
    <scope>NUCLEOTIDE SEQUENCE [LARGE SCALE GENOMIC DNA]</scope>
    <source>
        <strain evidence="9 10">Hh15</strain>
    </source>
</reference>
<evidence type="ECO:0000256" key="1">
    <source>
        <dbReference type="ARBA" id="ARBA00004985"/>
    </source>
</evidence>
<dbReference type="HAMAP" id="MF_00412">
    <property type="entry name" value="ProA"/>
    <property type="match status" value="1"/>
</dbReference>
<keyword evidence="2 7" id="KW-0028">Amino-acid biosynthesis</keyword>
<dbReference type="SUPFAM" id="SSF53720">
    <property type="entry name" value="ALDH-like"/>
    <property type="match status" value="1"/>
</dbReference>
<protein>
    <recommendedName>
        <fullName evidence="7">Gamma-glutamyl phosphate reductase</fullName>
        <shortName evidence="7">GPR</shortName>
        <ecNumber evidence="7">1.2.1.41</ecNumber>
    </recommendedName>
    <alternativeName>
        <fullName evidence="7">Glutamate-5-semialdehyde dehydrogenase</fullName>
    </alternativeName>
    <alternativeName>
        <fullName evidence="7">Glutamyl-gamma-semialdehyde dehydrogenase</fullName>
        <shortName evidence="7">GSA dehydrogenase</shortName>
    </alternativeName>
</protein>
<dbReference type="InterPro" id="IPR020593">
    <property type="entry name" value="G-glutamylP_reductase_CS"/>
</dbReference>
<dbReference type="EC" id="1.2.1.41" evidence="7"/>
<keyword evidence="7" id="KW-0963">Cytoplasm</keyword>
<dbReference type="PROSITE" id="PS01223">
    <property type="entry name" value="PROA"/>
    <property type="match status" value="1"/>
</dbReference>
<gene>
    <name evidence="7" type="primary">proA</name>
    <name evidence="9" type="ORF">E3O10_00510</name>
</gene>
<sequence length="422" mass="44384">MLQSLNDVAQLTPTLEAARTASLSLASAPTQVKNAALKLVAQSLRDHVDQIVTANQADLAAGATNGLTAGLLDRLKLDAPRIAALADSVEQIALLTDPVGQVVRGSSLPNGIKISQVRVPFGVIGVIYEARPNVTVDLAALALKSGNAVVLRGGSAAENSNRVLVDLVQAALTAAGLNPDSVQTIDPFGRAGATELMKARGYVDVLIPRGSANLIQTVVTESQVPVIETGAGVVHVFLDESATKQWAIDIVHNSKTHRPSVCNALETLLVHRSAAERLLPDVLAKLAASGVTIHADARARALYPAAVPATDDDWGTEHMSLDISVAIVDSLDEAIEHIRRYSTGHTESIITNDLQNAERFLNEVDSAAVMVNTSTRFTDGGEFGFGAEVGISTQKLHARGPMGLPELTSTKWIVRGTGQVRA</sequence>
<organism evidence="9 10">
    <name type="scientific">Cryobacterium luteum</name>
    <dbReference type="NCBI Taxonomy" id="1424661"/>
    <lineage>
        <taxon>Bacteria</taxon>
        <taxon>Bacillati</taxon>
        <taxon>Actinomycetota</taxon>
        <taxon>Actinomycetes</taxon>
        <taxon>Micrococcales</taxon>
        <taxon>Microbacteriaceae</taxon>
        <taxon>Cryobacterium</taxon>
    </lineage>
</organism>
<keyword evidence="5 7" id="KW-0560">Oxidoreductase</keyword>
<comment type="subcellular location">
    <subcellularLocation>
        <location evidence="7">Cytoplasm</location>
    </subcellularLocation>
</comment>
<evidence type="ECO:0000256" key="7">
    <source>
        <dbReference type="HAMAP-Rule" id="MF_00412"/>
    </source>
</evidence>
<dbReference type="InterPro" id="IPR015590">
    <property type="entry name" value="Aldehyde_DH_dom"/>
</dbReference>
<keyword evidence="10" id="KW-1185">Reference proteome</keyword>
<dbReference type="PANTHER" id="PTHR11063">
    <property type="entry name" value="GLUTAMATE SEMIALDEHYDE DEHYDROGENASE"/>
    <property type="match status" value="1"/>
</dbReference>
<dbReference type="InterPro" id="IPR016163">
    <property type="entry name" value="Ald_DH_C"/>
</dbReference>
<dbReference type="PANTHER" id="PTHR11063:SF8">
    <property type="entry name" value="DELTA-1-PYRROLINE-5-CARBOXYLATE SYNTHASE"/>
    <property type="match status" value="1"/>
</dbReference>